<comment type="caution">
    <text evidence="5">The sequence shown here is derived from an EMBL/GenBank/DDBJ whole genome shotgun (WGS) entry which is preliminary data.</text>
</comment>
<sequence length="262" mass="29456">MTAQSWIARLLKFERDGDTFRIHEPKRSAVARLYGGLIAAQALAAAGATVGPGKLPQSLHAYFVRGGRYDAEVEFQVERTRDGRSFDTRRVTAIQNGAVILEMIASFHLPEPGEDWYPDLPSNLEFDSAAPKETMLDFGDWFELRTVPGDETEFAVPPFWIRSRKQIEDDPLIRAATLAFMSDLGPVPAALPPHVELRRNLGFAASLDHAIWFHRPFQPEQWHRYEVRSVNHNDSRGLSVGSLYALDGTLVASTTQEALWRL</sequence>
<organism evidence="5 6">
    <name type="scientific">Mycolicibacterium brisbanense</name>
    <dbReference type="NCBI Taxonomy" id="146020"/>
    <lineage>
        <taxon>Bacteria</taxon>
        <taxon>Bacillati</taxon>
        <taxon>Actinomycetota</taxon>
        <taxon>Actinomycetes</taxon>
        <taxon>Mycobacteriales</taxon>
        <taxon>Mycobacteriaceae</taxon>
        <taxon>Mycolicibacterium</taxon>
    </lineage>
</organism>
<feature type="domain" description="Acyl-CoA thioesterase-like N-terminal HotDog" evidence="4">
    <location>
        <begin position="29"/>
        <end position="108"/>
    </location>
</feature>
<evidence type="ECO:0000259" key="3">
    <source>
        <dbReference type="Pfam" id="PF02551"/>
    </source>
</evidence>
<evidence type="ECO:0000256" key="2">
    <source>
        <dbReference type="ARBA" id="ARBA00022801"/>
    </source>
</evidence>
<feature type="domain" description="Acyl-CoA thioesterase 2 C-terminal" evidence="3">
    <location>
        <begin position="157"/>
        <end position="257"/>
    </location>
</feature>
<evidence type="ECO:0000256" key="1">
    <source>
        <dbReference type="ARBA" id="ARBA00006538"/>
    </source>
</evidence>
<reference evidence="6" key="1">
    <citation type="journal article" date="2016" name="Genome Announc.">
        <title>Draft Genome Sequences of Five Rapidly Growing Mycobacterium Species, M. thermoresistibile, M. fortuitum subsp. acetamidolyticum, M. canariasense, M. brisbanense, and M. novocastrense.</title>
        <authorList>
            <person name="Katahira K."/>
            <person name="Ogura Y."/>
            <person name="Gotoh Y."/>
            <person name="Hayashi T."/>
        </authorList>
    </citation>
    <scope>NUCLEOTIDE SEQUENCE [LARGE SCALE GENOMIC DNA]</scope>
    <source>
        <strain evidence="6">JCM15654</strain>
    </source>
</reference>
<reference evidence="6" key="2">
    <citation type="submission" date="2016-02" db="EMBL/GenBank/DDBJ databases">
        <title>Draft genome sequence of five rapidly growing Mycobacterium species.</title>
        <authorList>
            <person name="Katahira K."/>
            <person name="Gotou Y."/>
            <person name="Iida K."/>
            <person name="Ogura Y."/>
            <person name="Hayashi T."/>
        </authorList>
    </citation>
    <scope>NUCLEOTIDE SEQUENCE [LARGE SCALE GENOMIC DNA]</scope>
    <source>
        <strain evidence="6">JCM15654</strain>
    </source>
</reference>
<dbReference type="PANTHER" id="PTHR11066:SF34">
    <property type="entry name" value="ACYL-COENZYME A THIOESTERASE 8"/>
    <property type="match status" value="1"/>
</dbReference>
<dbReference type="Pfam" id="PF13622">
    <property type="entry name" value="4HBT_3"/>
    <property type="match status" value="1"/>
</dbReference>
<dbReference type="InterPro" id="IPR029069">
    <property type="entry name" value="HotDog_dom_sf"/>
</dbReference>
<dbReference type="GO" id="GO:0009062">
    <property type="term" value="P:fatty acid catabolic process"/>
    <property type="evidence" value="ECO:0007669"/>
    <property type="project" value="TreeGrafter"/>
</dbReference>
<comment type="similarity">
    <text evidence="1">Belongs to the C/M/P thioester hydrolase family.</text>
</comment>
<dbReference type="CDD" id="cd03445">
    <property type="entry name" value="Thioesterase_II_repeat2"/>
    <property type="match status" value="1"/>
</dbReference>
<dbReference type="AlphaFoldDB" id="A0A100VX02"/>
<protein>
    <submittedName>
        <fullName evidence="5">Acyl-CoA thioesterase</fullName>
    </submittedName>
</protein>
<dbReference type="PANTHER" id="PTHR11066">
    <property type="entry name" value="ACYL-COA THIOESTERASE"/>
    <property type="match status" value="1"/>
</dbReference>
<dbReference type="SUPFAM" id="SSF54637">
    <property type="entry name" value="Thioesterase/thiol ester dehydrase-isomerase"/>
    <property type="match status" value="2"/>
</dbReference>
<dbReference type="GO" id="GO:0006637">
    <property type="term" value="P:acyl-CoA metabolic process"/>
    <property type="evidence" value="ECO:0007669"/>
    <property type="project" value="InterPro"/>
</dbReference>
<dbReference type="InterPro" id="IPR049449">
    <property type="entry name" value="TesB_ACOT8-like_N"/>
</dbReference>
<keyword evidence="6" id="KW-1185">Reference proteome</keyword>
<dbReference type="RefSeq" id="WP_062828387.1">
    <property type="nucleotide sequence ID" value="NZ_BCSX01000019.1"/>
</dbReference>
<evidence type="ECO:0000313" key="6">
    <source>
        <dbReference type="Proteomes" id="UP000069620"/>
    </source>
</evidence>
<dbReference type="Gene3D" id="2.40.160.210">
    <property type="entry name" value="Acyl-CoA thioesterase, double hotdog domain"/>
    <property type="match status" value="1"/>
</dbReference>
<dbReference type="OrthoDB" id="9781019at2"/>
<proteinExistence type="inferred from homology"/>
<dbReference type="Proteomes" id="UP000069620">
    <property type="component" value="Unassembled WGS sequence"/>
</dbReference>
<dbReference type="CDD" id="cd03444">
    <property type="entry name" value="Thioesterase_II_repeat1"/>
    <property type="match status" value="1"/>
</dbReference>
<accession>A0A100VX02</accession>
<dbReference type="InterPro" id="IPR025652">
    <property type="entry name" value="TesB_C"/>
</dbReference>
<evidence type="ECO:0000313" key="5">
    <source>
        <dbReference type="EMBL" id="GAS87533.1"/>
    </source>
</evidence>
<gene>
    <name evidence="5" type="ORF">RMCB_1629</name>
</gene>
<dbReference type="GO" id="GO:0047617">
    <property type="term" value="F:fatty acyl-CoA hydrolase activity"/>
    <property type="evidence" value="ECO:0007669"/>
    <property type="project" value="InterPro"/>
</dbReference>
<dbReference type="Pfam" id="PF02551">
    <property type="entry name" value="Acyl_CoA_thio"/>
    <property type="match status" value="1"/>
</dbReference>
<dbReference type="InterPro" id="IPR003703">
    <property type="entry name" value="Acyl_CoA_thio"/>
</dbReference>
<evidence type="ECO:0000259" key="4">
    <source>
        <dbReference type="Pfam" id="PF13622"/>
    </source>
</evidence>
<keyword evidence="2" id="KW-0378">Hydrolase</keyword>
<name>A0A100VX02_9MYCO</name>
<dbReference type="InterPro" id="IPR042171">
    <property type="entry name" value="Acyl-CoA_hotdog"/>
</dbReference>
<dbReference type="STRING" id="146020.RMCB_1629"/>
<dbReference type="EMBL" id="BCSX01000019">
    <property type="protein sequence ID" value="GAS87533.1"/>
    <property type="molecule type" value="Genomic_DNA"/>
</dbReference>